<dbReference type="GO" id="GO:0005886">
    <property type="term" value="C:plasma membrane"/>
    <property type="evidence" value="ECO:0007669"/>
    <property type="project" value="UniProtKB-SubCell"/>
</dbReference>
<dbReference type="AlphaFoldDB" id="W9HBX3"/>
<feature type="transmembrane region" description="Helical" evidence="8">
    <location>
        <begin position="162"/>
        <end position="183"/>
    </location>
</feature>
<dbReference type="PANTHER" id="PTHR42703:SF1">
    <property type="entry name" value="NA(+)_H(+) ANTIPORTER SUBUNIT D1"/>
    <property type="match status" value="1"/>
</dbReference>
<organism evidence="10 11">
    <name type="scientific">Skermanella stibiiresistens SB22</name>
    <dbReference type="NCBI Taxonomy" id="1385369"/>
    <lineage>
        <taxon>Bacteria</taxon>
        <taxon>Pseudomonadati</taxon>
        <taxon>Pseudomonadota</taxon>
        <taxon>Alphaproteobacteria</taxon>
        <taxon>Rhodospirillales</taxon>
        <taxon>Azospirillaceae</taxon>
        <taxon>Skermanella</taxon>
    </lineage>
</organism>
<feature type="transmembrane region" description="Helical" evidence="8">
    <location>
        <begin position="269"/>
        <end position="292"/>
    </location>
</feature>
<feature type="transmembrane region" description="Helical" evidence="8">
    <location>
        <begin position="72"/>
        <end position="97"/>
    </location>
</feature>
<reference evidence="10 11" key="1">
    <citation type="submission" date="2013-08" db="EMBL/GenBank/DDBJ databases">
        <title>The genome sequence of Skermanella stibiiresistens.</title>
        <authorList>
            <person name="Zhu W."/>
            <person name="Wang G."/>
        </authorList>
    </citation>
    <scope>NUCLEOTIDE SEQUENCE [LARGE SCALE GENOMIC DNA]</scope>
    <source>
        <strain evidence="10 11">SB22</strain>
    </source>
</reference>
<dbReference type="Pfam" id="PF00361">
    <property type="entry name" value="Proton_antipo_M"/>
    <property type="match status" value="1"/>
</dbReference>
<dbReference type="RefSeq" id="WP_037449213.1">
    <property type="nucleotide sequence ID" value="NZ_AVFL01000004.1"/>
</dbReference>
<dbReference type="OrthoDB" id="9768329at2"/>
<name>W9HBX3_9PROT</name>
<proteinExistence type="inferred from homology"/>
<dbReference type="EC" id="1.6.5.3" evidence="10"/>
<evidence type="ECO:0000313" key="10">
    <source>
        <dbReference type="EMBL" id="EWY41393.1"/>
    </source>
</evidence>
<dbReference type="GO" id="GO:0008137">
    <property type="term" value="F:NADH dehydrogenase (ubiquinone) activity"/>
    <property type="evidence" value="ECO:0007669"/>
    <property type="project" value="InterPro"/>
</dbReference>
<evidence type="ECO:0000256" key="6">
    <source>
        <dbReference type="ARBA" id="ARBA00023136"/>
    </source>
</evidence>
<feature type="transmembrane region" description="Helical" evidence="8">
    <location>
        <begin position="236"/>
        <end position="257"/>
    </location>
</feature>
<feature type="transmembrane region" description="Helical" evidence="8">
    <location>
        <begin position="109"/>
        <end position="126"/>
    </location>
</feature>
<evidence type="ECO:0000313" key="11">
    <source>
        <dbReference type="Proteomes" id="UP000019486"/>
    </source>
</evidence>
<dbReference type="InterPro" id="IPR001750">
    <property type="entry name" value="ND/Mrp_TM"/>
</dbReference>
<evidence type="ECO:0000259" key="9">
    <source>
        <dbReference type="Pfam" id="PF00361"/>
    </source>
</evidence>
<protein>
    <submittedName>
        <fullName evidence="10">Cation:proton antiporter</fullName>
        <ecNumber evidence="10">1.6.5.3</ecNumber>
    </submittedName>
</protein>
<gene>
    <name evidence="10" type="ORF">N825_28140</name>
</gene>
<comment type="subcellular location">
    <subcellularLocation>
        <location evidence="1">Cell membrane</location>
        <topology evidence="1">Multi-pass membrane protein</topology>
    </subcellularLocation>
    <subcellularLocation>
        <location evidence="7">Membrane</location>
        <topology evidence="7">Multi-pass membrane protein</topology>
    </subcellularLocation>
</comment>
<feature type="transmembrane region" description="Helical" evidence="8">
    <location>
        <begin position="299"/>
        <end position="318"/>
    </location>
</feature>
<evidence type="ECO:0000256" key="3">
    <source>
        <dbReference type="ARBA" id="ARBA00022475"/>
    </source>
</evidence>
<dbReference type="Proteomes" id="UP000019486">
    <property type="component" value="Unassembled WGS sequence"/>
</dbReference>
<feature type="transmembrane region" description="Helical" evidence="8">
    <location>
        <begin position="203"/>
        <end position="229"/>
    </location>
</feature>
<keyword evidence="11" id="KW-1185">Reference proteome</keyword>
<comment type="caution">
    <text evidence="10">The sequence shown here is derived from an EMBL/GenBank/DDBJ whole genome shotgun (WGS) entry which is preliminary data.</text>
</comment>
<dbReference type="PANTHER" id="PTHR42703">
    <property type="entry name" value="NADH DEHYDROGENASE"/>
    <property type="match status" value="1"/>
</dbReference>
<keyword evidence="6 8" id="KW-0472">Membrane</keyword>
<dbReference type="GO" id="GO:0042773">
    <property type="term" value="P:ATP synthesis coupled electron transport"/>
    <property type="evidence" value="ECO:0007669"/>
    <property type="project" value="InterPro"/>
</dbReference>
<feature type="transmembrane region" description="Helical" evidence="8">
    <location>
        <begin position="31"/>
        <end position="52"/>
    </location>
</feature>
<keyword evidence="10" id="KW-0560">Oxidoreductase</keyword>
<feature type="transmembrane region" description="Helical" evidence="8">
    <location>
        <begin position="453"/>
        <end position="473"/>
    </location>
</feature>
<feature type="domain" description="NADH:quinone oxidoreductase/Mrp antiporter transmembrane" evidence="9">
    <location>
        <begin position="127"/>
        <end position="417"/>
    </location>
</feature>
<feature type="transmembrane region" description="Helical" evidence="8">
    <location>
        <begin position="324"/>
        <end position="347"/>
    </location>
</feature>
<dbReference type="InterPro" id="IPR003918">
    <property type="entry name" value="NADH_UbQ_OxRdtase"/>
</dbReference>
<feature type="transmembrane region" description="Helical" evidence="8">
    <location>
        <begin position="6"/>
        <end position="24"/>
    </location>
</feature>
<feature type="transmembrane region" description="Helical" evidence="8">
    <location>
        <begin position="402"/>
        <end position="422"/>
    </location>
</feature>
<accession>W9HBX3</accession>
<keyword evidence="4 7" id="KW-0812">Transmembrane</keyword>
<sequence length="502" mass="53893">MSWFLIAPILVPMTTAALAVLLWNQRPAQRAVSACGAGLHLITTILLMVQVWRGGILAGQMGDWPAPFGITLVADHLSAVMVLITGVMGFGVCLYSLSDMNENRENNGFHPLYHVLLTGVTGAFITGDLFNLYVWFEVMLIASFALLALGSEKEQLDGAIKYAAINLVSTVMFLIAIGTLYGLTGTLNMADLALRLPHVEQRGLVTTIAVLFMIAFGIKSAVFPLFFWLPASYHTPAVAVSAIFAGLLTKVGVYALVRTFTLIFTSDVAYTHGALLVVAGLTMVTGVLGAAAQNEIRRILSFHIISQIGYMIMGLALYTPLGLIGAVFYLVHHIIVKTNLFLVAGIIRRLTGSMELKRIGGLYKASPLLVVLFLIPALSLSGIPPLSGFWAKLVLIRASLEIGSYAIAATAVLVGALTLFSMTKIWGEAFWKPHPEGPARTLGIGDLTATERALLIGPIMVFAALTIAIGLWAQPFLDLATRASGELLERTPYIDAVMGVRP</sequence>
<dbReference type="GO" id="GO:0016491">
    <property type="term" value="F:oxidoreductase activity"/>
    <property type="evidence" value="ECO:0007669"/>
    <property type="project" value="UniProtKB-KW"/>
</dbReference>
<evidence type="ECO:0000256" key="7">
    <source>
        <dbReference type="RuleBase" id="RU000320"/>
    </source>
</evidence>
<evidence type="ECO:0000256" key="4">
    <source>
        <dbReference type="ARBA" id="ARBA00022692"/>
    </source>
</evidence>
<dbReference type="EMBL" id="AVFL01000004">
    <property type="protein sequence ID" value="EWY41393.1"/>
    <property type="molecule type" value="Genomic_DNA"/>
</dbReference>
<evidence type="ECO:0000256" key="8">
    <source>
        <dbReference type="SAM" id="Phobius"/>
    </source>
</evidence>
<evidence type="ECO:0000256" key="2">
    <source>
        <dbReference type="ARBA" id="ARBA00005346"/>
    </source>
</evidence>
<feature type="transmembrane region" description="Helical" evidence="8">
    <location>
        <begin position="132"/>
        <end position="150"/>
    </location>
</feature>
<dbReference type="NCBIfam" id="NF009306">
    <property type="entry name" value="PRK12663.1"/>
    <property type="match status" value="1"/>
</dbReference>
<dbReference type="STRING" id="1385369.N825_28140"/>
<evidence type="ECO:0000256" key="1">
    <source>
        <dbReference type="ARBA" id="ARBA00004651"/>
    </source>
</evidence>
<keyword evidence="3" id="KW-1003">Cell membrane</keyword>
<dbReference type="InterPro" id="IPR050586">
    <property type="entry name" value="CPA3_Na-H_Antiporter_D"/>
</dbReference>
<dbReference type="PATRIC" id="fig|1385369.3.peg.1567"/>
<comment type="similarity">
    <text evidence="2">Belongs to the CPA3 antiporters (TC 2.A.63) subunit D family.</text>
</comment>
<feature type="transmembrane region" description="Helical" evidence="8">
    <location>
        <begin position="368"/>
        <end position="390"/>
    </location>
</feature>
<evidence type="ECO:0000256" key="5">
    <source>
        <dbReference type="ARBA" id="ARBA00022989"/>
    </source>
</evidence>
<keyword evidence="5 8" id="KW-1133">Transmembrane helix</keyword>
<dbReference type="PRINTS" id="PR01437">
    <property type="entry name" value="NUOXDRDTASE4"/>
</dbReference>